<evidence type="ECO:0000313" key="2">
    <source>
        <dbReference type="Proteomes" id="UP000028703"/>
    </source>
</evidence>
<dbReference type="Proteomes" id="UP000028703">
    <property type="component" value="Unassembled WGS sequence"/>
</dbReference>
<reference evidence="1 2" key="1">
    <citation type="submission" date="2014-07" db="EMBL/GenBank/DDBJ databases">
        <title>Genome of Chryseobacterium luteum DSM 18605.</title>
        <authorList>
            <person name="Stropko S.J."/>
            <person name="Pipes S.E."/>
            <person name="Newman J.D."/>
        </authorList>
    </citation>
    <scope>NUCLEOTIDE SEQUENCE [LARGE SCALE GENOMIC DNA]</scope>
    <source>
        <strain evidence="1 2">DSM 18605</strain>
    </source>
</reference>
<keyword evidence="2" id="KW-1185">Reference proteome</keyword>
<dbReference type="AlphaFoldDB" id="A0A085ZW74"/>
<accession>A0A085ZW74</accession>
<organism evidence="1 2">
    <name type="scientific">Chryseobacterium luteum</name>
    <dbReference type="NCBI Taxonomy" id="421531"/>
    <lineage>
        <taxon>Bacteria</taxon>
        <taxon>Pseudomonadati</taxon>
        <taxon>Bacteroidota</taxon>
        <taxon>Flavobacteriia</taxon>
        <taxon>Flavobacteriales</taxon>
        <taxon>Weeksellaceae</taxon>
        <taxon>Chryseobacterium group</taxon>
        <taxon>Chryseobacterium</taxon>
    </lineage>
</organism>
<comment type="caution">
    <text evidence="1">The sequence shown here is derived from an EMBL/GenBank/DDBJ whole genome shotgun (WGS) entry which is preliminary data.</text>
</comment>
<dbReference type="STRING" id="421531.IX38_04400"/>
<gene>
    <name evidence="1" type="ORF">IX38_04400</name>
</gene>
<proteinExistence type="predicted"/>
<name>A0A085ZW74_9FLAO</name>
<sequence>MTEMEISSVPKILLKIIINQQMFVSTRMEYLPKAALFQWLTKLVLNLIMKNRCEEEMKR</sequence>
<dbReference type="EMBL" id="JPRO01000002">
    <property type="protein sequence ID" value="KFF08688.1"/>
    <property type="molecule type" value="Genomic_DNA"/>
</dbReference>
<evidence type="ECO:0000313" key="1">
    <source>
        <dbReference type="EMBL" id="KFF08688.1"/>
    </source>
</evidence>
<protein>
    <submittedName>
        <fullName evidence="1">Uncharacterized protein</fullName>
    </submittedName>
</protein>